<sequence length="252" mass="26804">MTATLDISTLDVSYGDSVQALSGISLMVPEGGFTVLLGANGAGKSTVLKAASGILPFENGRISRGTIRFFGEDIAGVPSHQLAQRGLLHVREGRHVFPAMTVEENLAAATFALSGRKRRASRDFDDVYAWFPQLKPRRTTPAGFLSGGEQQMLAIGRALVGAPRLLLVDEASLGLAPLVARDIFAILGRINRESGLAILVVEQNVTLALRHGSYGYVLENGAITLEGPTATLMDREAISSRYLGTAATERTP</sequence>
<name>A0A1W6ZQT8_9HYPH</name>
<dbReference type="InterPro" id="IPR003593">
    <property type="entry name" value="AAA+_ATPase"/>
</dbReference>
<proteinExistence type="inferred from homology"/>
<protein>
    <submittedName>
        <fullName evidence="6">ABC transporter ATP-binding protein</fullName>
    </submittedName>
</protein>
<dbReference type="PROSITE" id="PS50893">
    <property type="entry name" value="ABC_TRANSPORTER_2"/>
    <property type="match status" value="1"/>
</dbReference>
<dbReference type="GO" id="GO:0015658">
    <property type="term" value="F:branched-chain amino acid transmembrane transporter activity"/>
    <property type="evidence" value="ECO:0007669"/>
    <property type="project" value="TreeGrafter"/>
</dbReference>
<dbReference type="STRING" id="1235591.CAK95_12200"/>
<dbReference type="PROSITE" id="PS00211">
    <property type="entry name" value="ABC_TRANSPORTER_1"/>
    <property type="match status" value="1"/>
</dbReference>
<evidence type="ECO:0000256" key="5">
    <source>
        <dbReference type="ARBA" id="ARBA00022970"/>
    </source>
</evidence>
<evidence type="ECO:0000256" key="4">
    <source>
        <dbReference type="ARBA" id="ARBA00022840"/>
    </source>
</evidence>
<dbReference type="GO" id="GO:0005524">
    <property type="term" value="F:ATP binding"/>
    <property type="evidence" value="ECO:0007669"/>
    <property type="project" value="UniProtKB-KW"/>
</dbReference>
<evidence type="ECO:0000256" key="1">
    <source>
        <dbReference type="ARBA" id="ARBA00005417"/>
    </source>
</evidence>
<dbReference type="RefSeq" id="WP_086088167.1">
    <property type="nucleotide sequence ID" value="NZ_CP021112.1"/>
</dbReference>
<dbReference type="GO" id="GO:0016887">
    <property type="term" value="F:ATP hydrolysis activity"/>
    <property type="evidence" value="ECO:0007669"/>
    <property type="project" value="InterPro"/>
</dbReference>
<dbReference type="Pfam" id="PF00005">
    <property type="entry name" value="ABC_tran"/>
    <property type="match status" value="1"/>
</dbReference>
<dbReference type="CDD" id="cd03224">
    <property type="entry name" value="ABC_TM1139_LivF_branched"/>
    <property type="match status" value="1"/>
</dbReference>
<dbReference type="SUPFAM" id="SSF52540">
    <property type="entry name" value="P-loop containing nucleoside triphosphate hydrolases"/>
    <property type="match status" value="1"/>
</dbReference>
<dbReference type="InterPro" id="IPR003439">
    <property type="entry name" value="ABC_transporter-like_ATP-bd"/>
</dbReference>
<dbReference type="SMART" id="SM00382">
    <property type="entry name" value="AAA"/>
    <property type="match status" value="1"/>
</dbReference>
<evidence type="ECO:0000256" key="3">
    <source>
        <dbReference type="ARBA" id="ARBA00022741"/>
    </source>
</evidence>
<keyword evidence="3" id="KW-0547">Nucleotide-binding</keyword>
<evidence type="ECO:0000313" key="6">
    <source>
        <dbReference type="EMBL" id="ARP99763.1"/>
    </source>
</evidence>
<accession>A0A1W6ZQT8</accession>
<dbReference type="PANTHER" id="PTHR43820">
    <property type="entry name" value="HIGH-AFFINITY BRANCHED-CHAIN AMINO ACID TRANSPORT ATP-BINDING PROTEIN LIVF"/>
    <property type="match status" value="1"/>
</dbReference>
<organism evidence="6 7">
    <name type="scientific">Pseudorhodoplanes sinuspersici</name>
    <dbReference type="NCBI Taxonomy" id="1235591"/>
    <lineage>
        <taxon>Bacteria</taxon>
        <taxon>Pseudomonadati</taxon>
        <taxon>Pseudomonadota</taxon>
        <taxon>Alphaproteobacteria</taxon>
        <taxon>Hyphomicrobiales</taxon>
        <taxon>Pseudorhodoplanes</taxon>
    </lineage>
</organism>
<dbReference type="InterPro" id="IPR017871">
    <property type="entry name" value="ABC_transporter-like_CS"/>
</dbReference>
<keyword evidence="5" id="KW-0029">Amino-acid transport</keyword>
<evidence type="ECO:0000313" key="7">
    <source>
        <dbReference type="Proteomes" id="UP000194137"/>
    </source>
</evidence>
<dbReference type="Gene3D" id="3.40.50.300">
    <property type="entry name" value="P-loop containing nucleotide triphosphate hydrolases"/>
    <property type="match status" value="1"/>
</dbReference>
<dbReference type="EMBL" id="CP021112">
    <property type="protein sequence ID" value="ARP99763.1"/>
    <property type="molecule type" value="Genomic_DNA"/>
</dbReference>
<comment type="similarity">
    <text evidence="1">Belongs to the ABC transporter superfamily.</text>
</comment>
<gene>
    <name evidence="6" type="ORF">CAK95_12200</name>
</gene>
<keyword evidence="4 6" id="KW-0067">ATP-binding</keyword>
<reference evidence="6 7" key="1">
    <citation type="submission" date="2017-05" db="EMBL/GenBank/DDBJ databases">
        <title>Full genome sequence of Pseudorhodoplanes sinuspersici.</title>
        <authorList>
            <person name="Dastgheib S.M.M."/>
            <person name="Shavandi M."/>
            <person name="Tirandaz H."/>
        </authorList>
    </citation>
    <scope>NUCLEOTIDE SEQUENCE [LARGE SCALE GENOMIC DNA]</scope>
    <source>
        <strain evidence="6 7">RIPI110</strain>
    </source>
</reference>
<dbReference type="PANTHER" id="PTHR43820:SF8">
    <property type="entry name" value="ABC TRANSPORTER SUBSTRATE-BINDING PROTEIN"/>
    <property type="match status" value="1"/>
</dbReference>
<evidence type="ECO:0000256" key="2">
    <source>
        <dbReference type="ARBA" id="ARBA00022448"/>
    </source>
</evidence>
<dbReference type="InterPro" id="IPR052156">
    <property type="entry name" value="BCAA_Transport_ATP-bd_LivF"/>
</dbReference>
<dbReference type="Proteomes" id="UP000194137">
    <property type="component" value="Chromosome"/>
</dbReference>
<keyword evidence="7" id="KW-1185">Reference proteome</keyword>
<dbReference type="InterPro" id="IPR027417">
    <property type="entry name" value="P-loop_NTPase"/>
</dbReference>
<keyword evidence="2" id="KW-0813">Transport</keyword>
<dbReference type="GO" id="GO:0015807">
    <property type="term" value="P:L-amino acid transport"/>
    <property type="evidence" value="ECO:0007669"/>
    <property type="project" value="TreeGrafter"/>
</dbReference>
<dbReference type="AlphaFoldDB" id="A0A1W6ZQT8"/>
<dbReference type="KEGG" id="psin:CAK95_12200"/>
<dbReference type="OrthoDB" id="9806149at2"/>